<name>A0A7W7MQW3_9ACTN</name>
<dbReference type="EMBL" id="JACHNH010000001">
    <property type="protein sequence ID" value="MBB4762829.1"/>
    <property type="molecule type" value="Genomic_DNA"/>
</dbReference>
<gene>
    <name evidence="1" type="ORF">BJ971_003385</name>
</gene>
<sequence>MDPVTLTGRIVAVRQFCGGDATDSFANVGDDQFTRWRSFDSRNLVIARAMLDGASAIRQPDGRDR</sequence>
<evidence type="ECO:0000313" key="1">
    <source>
        <dbReference type="EMBL" id="MBB4762829.1"/>
    </source>
</evidence>
<dbReference type="RefSeq" id="WP_184994222.1">
    <property type="nucleotide sequence ID" value="NZ_BOMK01000006.1"/>
</dbReference>
<protein>
    <submittedName>
        <fullName evidence="1">Uncharacterized protein</fullName>
    </submittedName>
</protein>
<dbReference type="Proteomes" id="UP000578112">
    <property type="component" value="Unassembled WGS sequence"/>
</dbReference>
<dbReference type="AlphaFoldDB" id="A0A7W7MQW3"/>
<comment type="caution">
    <text evidence="1">The sequence shown here is derived from an EMBL/GenBank/DDBJ whole genome shotgun (WGS) entry which is preliminary data.</text>
</comment>
<keyword evidence="2" id="KW-1185">Reference proteome</keyword>
<reference evidence="1 2" key="1">
    <citation type="submission" date="2020-08" db="EMBL/GenBank/DDBJ databases">
        <title>Sequencing the genomes of 1000 actinobacteria strains.</title>
        <authorList>
            <person name="Klenk H.-P."/>
        </authorList>
    </citation>
    <scope>NUCLEOTIDE SEQUENCE [LARGE SCALE GENOMIC DNA]</scope>
    <source>
        <strain evidence="1 2">DSM 43149</strain>
    </source>
</reference>
<organism evidence="1 2">
    <name type="scientific">Actinoplanes digitatis</name>
    <dbReference type="NCBI Taxonomy" id="1868"/>
    <lineage>
        <taxon>Bacteria</taxon>
        <taxon>Bacillati</taxon>
        <taxon>Actinomycetota</taxon>
        <taxon>Actinomycetes</taxon>
        <taxon>Micromonosporales</taxon>
        <taxon>Micromonosporaceae</taxon>
        <taxon>Actinoplanes</taxon>
    </lineage>
</organism>
<proteinExistence type="predicted"/>
<accession>A0A7W7MQW3</accession>
<evidence type="ECO:0000313" key="2">
    <source>
        <dbReference type="Proteomes" id="UP000578112"/>
    </source>
</evidence>